<dbReference type="Pfam" id="PF18886">
    <property type="entry name" value="DUF5649"/>
    <property type="match status" value="7"/>
</dbReference>
<gene>
    <name evidence="4" type="ORF">E9531_00420</name>
</gene>
<evidence type="ECO:0000256" key="2">
    <source>
        <dbReference type="SAM" id="Phobius"/>
    </source>
</evidence>
<dbReference type="InterPro" id="IPR011050">
    <property type="entry name" value="Pectin_lyase_fold/virulence"/>
</dbReference>
<dbReference type="InterPro" id="IPR003344">
    <property type="entry name" value="Big_1_dom"/>
</dbReference>
<keyword evidence="5" id="KW-1185">Reference proteome</keyword>
<comment type="similarity">
    <text evidence="1">Belongs to the intimin/invasin family.</text>
</comment>
<evidence type="ECO:0000313" key="4">
    <source>
        <dbReference type="EMBL" id="THU05057.1"/>
    </source>
</evidence>
<protein>
    <recommendedName>
        <fullName evidence="3">Big-1 domain-containing protein</fullName>
    </recommendedName>
</protein>
<feature type="transmembrane region" description="Helical" evidence="2">
    <location>
        <begin position="21"/>
        <end position="38"/>
    </location>
</feature>
<dbReference type="SUPFAM" id="SSF49373">
    <property type="entry name" value="Invasin/intimin cell-adhesion fragments"/>
    <property type="match status" value="1"/>
</dbReference>
<dbReference type="Proteomes" id="UP000308917">
    <property type="component" value="Unassembled WGS sequence"/>
</dbReference>
<sequence>MKVPLMHVHALPYFFVLIHRFGLRAVGVFCVCLGFLGVTNIQAQGLSAGISSQSGVSLSTSDDGDVLTITVDPVAQALIRWDTFDIGNSSEVHVVFSQADTVLRNEVTGTTGGLIAGTLTSVGGGTVHIEHAAGVQFGSSARLTLTGGDFSVSSQGDIVLGGNWDGRNLTVQAGGSLTQSGAISVNGTSSFTATSDIALDQSGNVFEDVVSLNGNASQVTASGGLRFGILNVISLMASADTLYLPRSLTTLGGQSYRGRLVLEGDTSLTSTLGALAFTSTLEGPHALSLHASGTVYLDAMANIASLDATATETQLVSDITTLGDIALTNTRVIGDVALTSTGGSVQINGSLNGLQDDTDVLSITADGQIALQNAVGNDVRLHDLSLSAGTVSTFVVDVGNRLAIDSIASITQNGAYNVGGTSRFASDGSITLLNIGNIFGGDVELNGSNVQIAAQGPLTLSGVDANLLHATATDLLTVRNADVATSSTLTGDAVALDGVALGQTAEVTALDGNITQQGSVRVDGPSRWTAAGDVLLDNDSNQLNGPVTAVGGAITLATAGALDVANVQASGQATLRGNGVYLGSAQATGLQVDSSAGITQGSALNLASGSRFTAVDDVLLDNAGNTFGGGIQVMGRNIDIHSAGGLLLNGVEATGNLRAAAAGGSLLQSGDVRVQGRSDLLAGGSVQLDRAGNQFGGPVVVEGRSILLRAGSGLDMESVRNGSNSAVQLLATGDIDVAGDAIDTGNSLLSLLSSAGQVRTATTLRGSQVSIGGVEGIRIGGEITASRLSLTATRGDVLQQSGRIQSGDALLSAGQGDLRLTSADNRFNGVTTLYGRDVDMAAGGLLLGDVAVSRNLKLDSSGSITQQAQMRVTGDAELRAAGDITLLHAGNRFGSSLSLSGVNMQLHSDENVTLLRADGQHLSLNGDGVFLIPDGTTISTGSVDLRGGNLQVRGALTNALTVESGATISGDGTVGTLVVKPQAQVQPGVDASSAAVLTVRSFQAEPGAMLRIHVQDAGVASRLQVNGLAQLNGHVQLVSLGTMPSGRFHILDSTQPIQGAFADMVFVPALAAETISQFSHEEQAVVAWVVATPALETEGTDQTAVIHKAFADPLLVRLLDDDGAPVEGISVEFSTPATGAGAVLSQTLVLTNANGEASVTATANAEAGQYLVTARVQGLAESVNFALENTLHEVAFTLTTTPAQPLEGEEFTIEVQMQSDADTAPTGTLNVLVAGQVVCPDVALAQSTAQCVLPKGVSLAKSTHAQDGAKAATVVVAGQTLDIEVQYSGDALHQSATWTTQLALMRQIVSTPVPWNAPWALLCMGLMLALSARLVWRRRAG</sequence>
<dbReference type="InterPro" id="IPR008964">
    <property type="entry name" value="Invasin/intimin_cell_adhesion"/>
</dbReference>
<accession>A0A4S8FCG1</accession>
<dbReference type="EMBL" id="STFG01000001">
    <property type="protein sequence ID" value="THU05057.1"/>
    <property type="molecule type" value="Genomic_DNA"/>
</dbReference>
<feature type="transmembrane region" description="Helical" evidence="2">
    <location>
        <begin position="1317"/>
        <end position="1336"/>
    </location>
</feature>
<dbReference type="OrthoDB" id="218680at2"/>
<evidence type="ECO:0000259" key="3">
    <source>
        <dbReference type="PROSITE" id="PS51127"/>
    </source>
</evidence>
<reference evidence="4 5" key="1">
    <citation type="journal article" date="2015" name="Antonie Van Leeuwenhoek">
        <title>Lampropedia puyangensis sp. nov., isolated from symptomatic bark of Populus ? euramericana canker and emended description of Lampropedia hyalina (Ehrenberg 1832) Lee et al. 2004.</title>
        <authorList>
            <person name="Li Y."/>
            <person name="Wang T."/>
            <person name="Piao C.G."/>
            <person name="Wang L.F."/>
            <person name="Tian G.Z."/>
            <person name="Zhu T.H."/>
            <person name="Guo M.W."/>
        </authorList>
    </citation>
    <scope>NUCLEOTIDE SEQUENCE [LARGE SCALE GENOMIC DNA]</scope>
    <source>
        <strain evidence="4 5">2-bin</strain>
    </source>
</reference>
<feature type="domain" description="Big-1" evidence="3">
    <location>
        <begin position="1094"/>
        <end position="1186"/>
    </location>
</feature>
<dbReference type="InterPro" id="IPR012334">
    <property type="entry name" value="Pectin_lyas_fold"/>
</dbReference>
<keyword evidence="2" id="KW-0472">Membrane</keyword>
<comment type="caution">
    <text evidence="4">The sequence shown here is derived from an EMBL/GenBank/DDBJ whole genome shotgun (WGS) entry which is preliminary data.</text>
</comment>
<keyword evidence="2" id="KW-0812">Transmembrane</keyword>
<proteinExistence type="inferred from homology"/>
<dbReference type="Pfam" id="PF02369">
    <property type="entry name" value="Big_1"/>
    <property type="match status" value="1"/>
</dbReference>
<dbReference type="Gene3D" id="2.60.40.10">
    <property type="entry name" value="Immunoglobulins"/>
    <property type="match status" value="1"/>
</dbReference>
<keyword evidence="2" id="KW-1133">Transmembrane helix</keyword>
<dbReference type="InterPro" id="IPR013783">
    <property type="entry name" value="Ig-like_fold"/>
</dbReference>
<name>A0A4S8FCG1_9BURK</name>
<evidence type="ECO:0000313" key="5">
    <source>
        <dbReference type="Proteomes" id="UP000308917"/>
    </source>
</evidence>
<organism evidence="4 5">
    <name type="scientific">Lampropedia puyangensis</name>
    <dbReference type="NCBI Taxonomy" id="1330072"/>
    <lineage>
        <taxon>Bacteria</taxon>
        <taxon>Pseudomonadati</taxon>
        <taxon>Pseudomonadota</taxon>
        <taxon>Betaproteobacteria</taxon>
        <taxon>Burkholderiales</taxon>
        <taxon>Comamonadaceae</taxon>
        <taxon>Lampropedia</taxon>
    </lineage>
</organism>
<evidence type="ECO:0000256" key="1">
    <source>
        <dbReference type="ARBA" id="ARBA00010116"/>
    </source>
</evidence>
<dbReference type="SUPFAM" id="SSF51126">
    <property type="entry name" value="Pectin lyase-like"/>
    <property type="match status" value="1"/>
</dbReference>
<dbReference type="InterPro" id="IPR043709">
    <property type="entry name" value="DUF5649"/>
</dbReference>
<dbReference type="PROSITE" id="PS51127">
    <property type="entry name" value="BIG1"/>
    <property type="match status" value="1"/>
</dbReference>
<dbReference type="RefSeq" id="WP_136571769.1">
    <property type="nucleotide sequence ID" value="NZ_STFG01000001.1"/>
</dbReference>
<dbReference type="Gene3D" id="2.160.20.10">
    <property type="entry name" value="Single-stranded right-handed beta-helix, Pectin lyase-like"/>
    <property type="match status" value="1"/>
</dbReference>